<comment type="caution">
    <text evidence="2">The sequence shown here is derived from an EMBL/GenBank/DDBJ whole genome shotgun (WGS) entry which is preliminary data.</text>
</comment>
<dbReference type="Gene3D" id="1.20.5.190">
    <property type="match status" value="1"/>
</dbReference>
<dbReference type="InterPro" id="IPR000048">
    <property type="entry name" value="IQ_motif_EF-hand-BS"/>
</dbReference>
<dbReference type="EMBL" id="JAPMOS010000003">
    <property type="protein sequence ID" value="KAJ4462452.1"/>
    <property type="molecule type" value="Genomic_DNA"/>
</dbReference>
<name>A0ABQ8UXF1_9EUKA</name>
<keyword evidence="3" id="KW-1185">Reference proteome</keyword>
<dbReference type="Pfam" id="PF00612">
    <property type="entry name" value="IQ"/>
    <property type="match status" value="1"/>
</dbReference>
<feature type="region of interest" description="Disordered" evidence="1">
    <location>
        <begin position="142"/>
        <end position="192"/>
    </location>
</feature>
<sequence length="192" mass="22091">MRGYRARKEYVRMLQEKCRAERQEYFDQVATKIQRVFRGWYSRKYVADFYERKRYLRAIQEKNEEVAKQLGEFEQQQRTLHLQRTEMGRYSRFASAAQSLHHLVSTQTQPGIYASPYQALRQGGPPTVFGQPVEMLLEESAKSLIRQQQQQRSLTVPRKPGTPGAARSPAGPQLRTSSGGLPGAGASRSIRR</sequence>
<evidence type="ECO:0000313" key="2">
    <source>
        <dbReference type="EMBL" id="KAJ4462452.1"/>
    </source>
</evidence>
<gene>
    <name evidence="2" type="ORF">PAPYR_1094</name>
</gene>
<dbReference type="PROSITE" id="PS50096">
    <property type="entry name" value="IQ"/>
    <property type="match status" value="2"/>
</dbReference>
<organism evidence="2 3">
    <name type="scientific">Paratrimastix pyriformis</name>
    <dbReference type="NCBI Taxonomy" id="342808"/>
    <lineage>
        <taxon>Eukaryota</taxon>
        <taxon>Metamonada</taxon>
        <taxon>Preaxostyla</taxon>
        <taxon>Paratrimastigidae</taxon>
        <taxon>Paratrimastix</taxon>
    </lineage>
</organism>
<protein>
    <submittedName>
        <fullName evidence="2">Iq calmodulin-binding motif family protein</fullName>
    </submittedName>
</protein>
<reference evidence="2" key="1">
    <citation type="journal article" date="2022" name="bioRxiv">
        <title>Genomics of Preaxostyla Flagellates Illuminates Evolutionary Transitions and the Path Towards Mitochondrial Loss.</title>
        <authorList>
            <person name="Novak L.V.F."/>
            <person name="Treitli S.C."/>
            <person name="Pyrih J."/>
            <person name="Halakuc P."/>
            <person name="Pipaliya S.V."/>
            <person name="Vacek V."/>
            <person name="Brzon O."/>
            <person name="Soukal P."/>
            <person name="Eme L."/>
            <person name="Dacks J.B."/>
            <person name="Karnkowska A."/>
            <person name="Elias M."/>
            <person name="Hampl V."/>
        </authorList>
    </citation>
    <scope>NUCLEOTIDE SEQUENCE</scope>
    <source>
        <strain evidence="2">RCP-MX</strain>
    </source>
</reference>
<proteinExistence type="predicted"/>
<evidence type="ECO:0000256" key="1">
    <source>
        <dbReference type="SAM" id="MobiDB-lite"/>
    </source>
</evidence>
<accession>A0ABQ8UXF1</accession>
<dbReference type="Proteomes" id="UP001141327">
    <property type="component" value="Unassembled WGS sequence"/>
</dbReference>
<evidence type="ECO:0000313" key="3">
    <source>
        <dbReference type="Proteomes" id="UP001141327"/>
    </source>
</evidence>